<evidence type="ECO:0000313" key="2">
    <source>
        <dbReference type="Proteomes" id="UP000219338"/>
    </source>
</evidence>
<dbReference type="Proteomes" id="UP000219338">
    <property type="component" value="Unassembled WGS sequence"/>
</dbReference>
<name>A0A284S2I8_ARMOS</name>
<gene>
    <name evidence="1" type="ORF">ARMOST_18714</name>
</gene>
<proteinExistence type="predicted"/>
<keyword evidence="2" id="KW-1185">Reference proteome</keyword>
<sequence length="94" mass="10678">MHQFQRLNSRSGTRPQSKVVLETPYTEDIRRILEYLHLDLNIVLPSPAAWPFGIQFKVKARRRGMQGAHGGNGAIESQAVEEYKSLAFVLEGRN</sequence>
<organism evidence="1 2">
    <name type="scientific">Armillaria ostoyae</name>
    <name type="common">Armillaria root rot fungus</name>
    <dbReference type="NCBI Taxonomy" id="47428"/>
    <lineage>
        <taxon>Eukaryota</taxon>
        <taxon>Fungi</taxon>
        <taxon>Dikarya</taxon>
        <taxon>Basidiomycota</taxon>
        <taxon>Agaricomycotina</taxon>
        <taxon>Agaricomycetes</taxon>
        <taxon>Agaricomycetidae</taxon>
        <taxon>Agaricales</taxon>
        <taxon>Marasmiineae</taxon>
        <taxon>Physalacriaceae</taxon>
        <taxon>Armillaria</taxon>
    </lineage>
</organism>
<reference evidence="2" key="1">
    <citation type="journal article" date="2017" name="Nat. Ecol. Evol.">
        <title>Genome expansion and lineage-specific genetic innovations in the forest pathogenic fungi Armillaria.</title>
        <authorList>
            <person name="Sipos G."/>
            <person name="Prasanna A.N."/>
            <person name="Walter M.C."/>
            <person name="O'Connor E."/>
            <person name="Balint B."/>
            <person name="Krizsan K."/>
            <person name="Kiss B."/>
            <person name="Hess J."/>
            <person name="Varga T."/>
            <person name="Slot J."/>
            <person name="Riley R."/>
            <person name="Boka B."/>
            <person name="Rigling D."/>
            <person name="Barry K."/>
            <person name="Lee J."/>
            <person name="Mihaltcheva S."/>
            <person name="LaButti K."/>
            <person name="Lipzen A."/>
            <person name="Waldron R."/>
            <person name="Moloney N.M."/>
            <person name="Sperisen C."/>
            <person name="Kredics L."/>
            <person name="Vagvoelgyi C."/>
            <person name="Patrignani A."/>
            <person name="Fitzpatrick D."/>
            <person name="Nagy I."/>
            <person name="Doyle S."/>
            <person name="Anderson J.B."/>
            <person name="Grigoriev I.V."/>
            <person name="Gueldener U."/>
            <person name="Muensterkoetter M."/>
            <person name="Nagy L.G."/>
        </authorList>
    </citation>
    <scope>NUCLEOTIDE SEQUENCE [LARGE SCALE GENOMIC DNA]</scope>
    <source>
        <strain evidence="2">C18/9</strain>
    </source>
</reference>
<evidence type="ECO:0000313" key="1">
    <source>
        <dbReference type="EMBL" id="SJL15228.1"/>
    </source>
</evidence>
<protein>
    <submittedName>
        <fullName evidence="1">Uncharacterized protein</fullName>
    </submittedName>
</protein>
<dbReference type="EMBL" id="FUEG01000027">
    <property type="protein sequence ID" value="SJL15228.1"/>
    <property type="molecule type" value="Genomic_DNA"/>
</dbReference>
<accession>A0A284S2I8</accession>
<dbReference type="AlphaFoldDB" id="A0A284S2I8"/>